<dbReference type="Pfam" id="PF11502">
    <property type="entry name" value="BCL9"/>
    <property type="match status" value="1"/>
</dbReference>
<organism evidence="6 7">
    <name type="scientific">Phlebotomus papatasi</name>
    <name type="common">Sandfly</name>
    <dbReference type="NCBI Taxonomy" id="29031"/>
    <lineage>
        <taxon>Eukaryota</taxon>
        <taxon>Metazoa</taxon>
        <taxon>Ecdysozoa</taxon>
        <taxon>Arthropoda</taxon>
        <taxon>Hexapoda</taxon>
        <taxon>Insecta</taxon>
        <taxon>Pterygota</taxon>
        <taxon>Neoptera</taxon>
        <taxon>Endopterygota</taxon>
        <taxon>Diptera</taxon>
        <taxon>Nematocera</taxon>
        <taxon>Psychodoidea</taxon>
        <taxon>Psychodidae</taxon>
        <taxon>Phlebotomus</taxon>
        <taxon>Phlebotomus</taxon>
    </lineage>
</organism>
<feature type="compositionally biased region" description="Low complexity" evidence="4">
    <location>
        <begin position="90"/>
        <end position="105"/>
    </location>
</feature>
<feature type="region of interest" description="Disordered" evidence="4">
    <location>
        <begin position="1"/>
        <end position="109"/>
    </location>
</feature>
<sequence length="668" mass="69637">MLKEKREKGGSSGTPASSPRDPATPPSTPPTLMTIKEERVKQEPDQEANTSPKRPASSSPRPSQSGQDRKSEPKDAQEDGPDGQPNTKCQVTVSQVSSGSGSETEPTFTSSIQPLVSNLMGKQSGGLEYMQQSSQIFVFSTTLANKGAESVLNGHYPSIIAYHCAQPGTKKILEKHPLKLGQFNRHTPWSLMGTGGGSFGSGSGPKAAPSGRTKGQLGLMEGDGGDGQDANGPDGPASWQDVKDGEEMANGTVNASLVQGVKVPDENLTPQQRQHREEQLAMIRKMHLMLFPEQSDDPQHDGGPADEDKHQTAAGGHCPDYLPCPTQPMAAPGGAYAKMAPQDWTRLQHQYCEEQQRKGGGGGGGGGRGSNSGGQRTHGPPPPYHQTPRSASVPIATHSPSPNSPQNLTSTLSLPSPRGTTLASPSDSSRHGAPLRHLSAGQSPVSGGSPAALSRPLAQSSPATPSSAHLSPCSGPFKDVDLPPPDDKLPPSSPARGQQQQQQQQQLEGSSMKVEGSHVPSPGVQCSPAHEKGAFFADISPEANAQEHVSMGSGNFGLPDDNLPLNPDTSTAPETTKVMPFDPISSLAQMSQQLTSAQPPFNGGGGPNGGGPNGAIMAAQMQSYGDLPAMQQQMAREADDAMLECAQLHGMMVQASEMGGPPPPMHGA</sequence>
<dbReference type="VEuPathDB" id="VectorBase:PPAPM1_003967"/>
<feature type="compositionally biased region" description="Polar residues" evidence="4">
    <location>
        <begin position="457"/>
        <end position="469"/>
    </location>
</feature>
<feature type="compositionally biased region" description="Gly residues" evidence="4">
    <location>
        <begin position="194"/>
        <end position="203"/>
    </location>
</feature>
<accession>A0A1B0DLN7</accession>
<feature type="compositionally biased region" description="Low complexity" evidence="4">
    <location>
        <begin position="51"/>
        <end position="65"/>
    </location>
</feature>
<reference evidence="6" key="1">
    <citation type="submission" date="2022-08" db="UniProtKB">
        <authorList>
            <consortium name="EnsemblMetazoa"/>
        </authorList>
    </citation>
    <scope>IDENTIFICATION</scope>
    <source>
        <strain evidence="6">Israel</strain>
    </source>
</reference>
<keyword evidence="7" id="KW-1185">Reference proteome</keyword>
<proteinExistence type="inferred from homology"/>
<evidence type="ECO:0000313" key="7">
    <source>
        <dbReference type="Proteomes" id="UP000092462"/>
    </source>
</evidence>
<dbReference type="InterPro" id="IPR024670">
    <property type="entry name" value="BCL9_beta-catenin-bd_dom"/>
</dbReference>
<comment type="similarity">
    <text evidence="2">Belongs to the BCL9 family.</text>
</comment>
<feature type="compositionally biased region" description="Basic and acidic residues" evidence="4">
    <location>
        <begin position="478"/>
        <end position="489"/>
    </location>
</feature>
<protein>
    <recommendedName>
        <fullName evidence="5">B-cell lymphoma 9 beta-catenin binding domain-containing protein</fullName>
    </recommendedName>
</protein>
<feature type="region of interest" description="Disordered" evidence="4">
    <location>
        <begin position="194"/>
        <end position="242"/>
    </location>
</feature>
<feature type="region of interest" description="Disordered" evidence="4">
    <location>
        <begin position="293"/>
        <end position="319"/>
    </location>
</feature>
<dbReference type="VEuPathDB" id="VectorBase:PPAI009277"/>
<keyword evidence="3" id="KW-0539">Nucleus</keyword>
<feature type="region of interest" description="Disordered" evidence="4">
    <location>
        <begin position="355"/>
        <end position="529"/>
    </location>
</feature>
<name>A0A1B0DLN7_PHLPP</name>
<feature type="compositionally biased region" description="Basic and acidic residues" evidence="4">
    <location>
        <begin position="67"/>
        <end position="77"/>
    </location>
</feature>
<feature type="compositionally biased region" description="Polar residues" evidence="4">
    <location>
        <begin position="398"/>
        <end position="427"/>
    </location>
</feature>
<dbReference type="EMBL" id="AJVK01036550">
    <property type="status" value="NOT_ANNOTATED_CDS"/>
    <property type="molecule type" value="Genomic_DNA"/>
</dbReference>
<dbReference type="EMBL" id="AJVK01036551">
    <property type="status" value="NOT_ANNOTATED_CDS"/>
    <property type="molecule type" value="Genomic_DNA"/>
</dbReference>
<feature type="domain" description="B-cell lymphoma 9 beta-catenin binding" evidence="5">
    <location>
        <begin position="267"/>
        <end position="298"/>
    </location>
</feature>
<evidence type="ECO:0000256" key="2">
    <source>
        <dbReference type="ARBA" id="ARBA00009200"/>
    </source>
</evidence>
<dbReference type="GO" id="GO:0005634">
    <property type="term" value="C:nucleus"/>
    <property type="evidence" value="ECO:0007669"/>
    <property type="project" value="UniProtKB-SubCell"/>
</dbReference>
<evidence type="ECO:0000256" key="4">
    <source>
        <dbReference type="SAM" id="MobiDB-lite"/>
    </source>
</evidence>
<feature type="compositionally biased region" description="Basic and acidic residues" evidence="4">
    <location>
        <begin position="35"/>
        <end position="44"/>
    </location>
</feature>
<evidence type="ECO:0000256" key="1">
    <source>
        <dbReference type="ARBA" id="ARBA00004123"/>
    </source>
</evidence>
<evidence type="ECO:0000256" key="3">
    <source>
        <dbReference type="ARBA" id="ARBA00023242"/>
    </source>
</evidence>
<evidence type="ECO:0000313" key="6">
    <source>
        <dbReference type="EnsemblMetazoa" id="PPAI009277-PA"/>
    </source>
</evidence>
<evidence type="ECO:0000259" key="5">
    <source>
        <dbReference type="Pfam" id="PF11502"/>
    </source>
</evidence>
<dbReference type="EnsemblMetazoa" id="PPAI009277-RA">
    <property type="protein sequence ID" value="PPAI009277-PA"/>
    <property type="gene ID" value="PPAI009277"/>
</dbReference>
<dbReference type="Proteomes" id="UP000092462">
    <property type="component" value="Unassembled WGS sequence"/>
</dbReference>
<dbReference type="AlphaFoldDB" id="A0A1B0DLN7"/>
<feature type="compositionally biased region" description="Gly residues" evidence="4">
    <location>
        <begin position="358"/>
        <end position="372"/>
    </location>
</feature>
<comment type="subcellular location">
    <subcellularLocation>
        <location evidence="1">Nucleus</location>
    </subcellularLocation>
</comment>